<sequence>MQTSLQIALSFVSAIITDEIIPSVDQLSTQNPTIDLSPVTTRLDEISTTLAAIDYTPDTNVIVDFVVIDSAVSTIDFSGIDLNADGGIYEIDLQIVSGNSLGGKIYAFANGLTTLSLYGSSEGAGTPTIMIVNNVSGLKISGFAKLSLVGGIMTYLGMNQYASNQYHSVSMQKLAAVDNITKLTFTASNASLFGVGSRIIIRKVG</sequence>
<name>E4TY86_SULKY</name>
<gene>
    <name evidence="1" type="ordered locus">Sulku_1343</name>
</gene>
<evidence type="ECO:0000313" key="1">
    <source>
        <dbReference type="EMBL" id="ADR34006.1"/>
    </source>
</evidence>
<keyword evidence="2" id="KW-1185">Reference proteome</keyword>
<dbReference type="KEGG" id="sku:Sulku_1343"/>
<reference evidence="1 2" key="1">
    <citation type="journal article" date="2012" name="Stand. Genomic Sci.">
        <title>Complete genome sequence of the sulfur compounds oxidizing chemolithoautotroph Sulfuricurvum kujiense type strain (YK-1(T)).</title>
        <authorList>
            <person name="Han C."/>
            <person name="Kotsyurbenko O."/>
            <person name="Chertkov O."/>
            <person name="Held B."/>
            <person name="Lapidus A."/>
            <person name="Nolan M."/>
            <person name="Lucas S."/>
            <person name="Hammon N."/>
            <person name="Deshpande S."/>
            <person name="Cheng J.F."/>
            <person name="Tapia R."/>
            <person name="Goodwin L.A."/>
            <person name="Pitluck S."/>
            <person name="Liolios K."/>
            <person name="Pagani I."/>
            <person name="Ivanova N."/>
            <person name="Mavromatis K."/>
            <person name="Mikhailova N."/>
            <person name="Pati A."/>
            <person name="Chen A."/>
            <person name="Palaniappan K."/>
            <person name="Land M."/>
            <person name="Hauser L."/>
            <person name="Chang Y.J."/>
            <person name="Jeffries C.D."/>
            <person name="Brambilla E.M."/>
            <person name="Rohde M."/>
            <person name="Spring S."/>
            <person name="Sikorski J."/>
            <person name="Goker M."/>
            <person name="Woyke T."/>
            <person name="Bristow J."/>
            <person name="Eisen J.A."/>
            <person name="Markowitz V."/>
            <person name="Hugenholtz P."/>
            <person name="Kyrpides N.C."/>
            <person name="Klenk H.P."/>
            <person name="Detter J.C."/>
        </authorList>
    </citation>
    <scope>NUCLEOTIDE SEQUENCE [LARGE SCALE GENOMIC DNA]</scope>
    <source>
        <strain evidence="2">ATCC BAA-921 / DSM 16994 / JCM 11577 / YK-1</strain>
    </source>
</reference>
<dbReference type="EMBL" id="CP002355">
    <property type="protein sequence ID" value="ADR34006.1"/>
    <property type="molecule type" value="Genomic_DNA"/>
</dbReference>
<dbReference type="STRING" id="709032.Sulku_1343"/>
<dbReference type="RefSeq" id="WP_013460203.1">
    <property type="nucleotide sequence ID" value="NC_014762.1"/>
</dbReference>
<accession>E4TY86</accession>
<dbReference type="AlphaFoldDB" id="E4TY86"/>
<dbReference type="Proteomes" id="UP000008721">
    <property type="component" value="Chromosome"/>
</dbReference>
<organism evidence="1 2">
    <name type="scientific">Sulfuricurvum kujiense (strain ATCC BAA-921 / DSM 16994 / JCM 11577 / YK-1)</name>
    <dbReference type="NCBI Taxonomy" id="709032"/>
    <lineage>
        <taxon>Bacteria</taxon>
        <taxon>Pseudomonadati</taxon>
        <taxon>Campylobacterota</taxon>
        <taxon>Epsilonproteobacteria</taxon>
        <taxon>Campylobacterales</taxon>
        <taxon>Sulfurimonadaceae</taxon>
        <taxon>Sulfuricurvum</taxon>
    </lineage>
</organism>
<evidence type="ECO:0000313" key="2">
    <source>
        <dbReference type="Proteomes" id="UP000008721"/>
    </source>
</evidence>
<dbReference type="HOGENOM" id="CLU_1336945_0_0_7"/>
<proteinExistence type="predicted"/>
<protein>
    <submittedName>
        <fullName evidence="1">Uncharacterized protein</fullName>
    </submittedName>
</protein>